<reference evidence="3" key="1">
    <citation type="submission" date="2025-08" db="UniProtKB">
        <authorList>
            <consortium name="RefSeq"/>
        </authorList>
    </citation>
    <scope>IDENTIFICATION</scope>
</reference>
<proteinExistence type="predicted"/>
<evidence type="ECO:0000313" key="2">
    <source>
        <dbReference type="Proteomes" id="UP000515152"/>
    </source>
</evidence>
<feature type="transmembrane region" description="Helical" evidence="1">
    <location>
        <begin position="162"/>
        <end position="189"/>
    </location>
</feature>
<organism evidence="2 3">
    <name type="scientific">Clupea harengus</name>
    <name type="common">Atlantic herring</name>
    <dbReference type="NCBI Taxonomy" id="7950"/>
    <lineage>
        <taxon>Eukaryota</taxon>
        <taxon>Metazoa</taxon>
        <taxon>Chordata</taxon>
        <taxon>Craniata</taxon>
        <taxon>Vertebrata</taxon>
        <taxon>Euteleostomi</taxon>
        <taxon>Actinopterygii</taxon>
        <taxon>Neopterygii</taxon>
        <taxon>Teleostei</taxon>
        <taxon>Clupei</taxon>
        <taxon>Clupeiformes</taxon>
        <taxon>Clupeoidei</taxon>
        <taxon>Clupeidae</taxon>
        <taxon>Clupea</taxon>
    </lineage>
</organism>
<protein>
    <submittedName>
        <fullName evidence="3">Uncharacterized protein LOC105891792</fullName>
    </submittedName>
</protein>
<dbReference type="GeneID" id="105891792"/>
<dbReference type="AlphaFoldDB" id="A0A6P8G945"/>
<keyword evidence="1" id="KW-0472">Membrane</keyword>
<evidence type="ECO:0000256" key="1">
    <source>
        <dbReference type="SAM" id="Phobius"/>
    </source>
</evidence>
<sequence>MVCTPCANEEMIGVYCNLSSTAHVFPRAQVIPSKRRMTTRCRGICLVVVCLSGIRAAESLTCTVHLLENGSALYKISEPAEPNWEADWAIGGTNVANDEEFNRTLVVQNTGNSLLLKAYHPNTTYIADYSKWPVKVSCNGPASSSLSEAPHDANKQNRGTKLAGGVIALIVIALLVIALLVILSVVFCWKKKKGCFRKKEKEQGDPEVSEPLKDDGISIEMVCTV</sequence>
<accession>A0A6P8G945</accession>
<name>A0A6P8G945_CLUHA</name>
<gene>
    <name evidence="3" type="primary">LOC105891792</name>
</gene>
<dbReference type="Proteomes" id="UP000515152">
    <property type="component" value="Chromosome 11"/>
</dbReference>
<evidence type="ECO:0000313" key="3">
    <source>
        <dbReference type="RefSeq" id="XP_031432077.1"/>
    </source>
</evidence>
<keyword evidence="1" id="KW-1133">Transmembrane helix</keyword>
<dbReference type="KEGG" id="char:105891792"/>
<keyword evidence="2" id="KW-1185">Reference proteome</keyword>
<dbReference type="RefSeq" id="XP_031432077.1">
    <property type="nucleotide sequence ID" value="XM_031576217.2"/>
</dbReference>
<keyword evidence="1" id="KW-0812">Transmembrane</keyword>